<evidence type="ECO:0000313" key="4">
    <source>
        <dbReference type="Proteomes" id="UP001057134"/>
    </source>
</evidence>
<keyword evidence="4" id="KW-1185">Reference proteome</keyword>
<evidence type="ECO:0000259" key="2">
    <source>
        <dbReference type="PROSITE" id="PS50943"/>
    </source>
</evidence>
<sequence length="193" mass="21561">MDISKEQDEQEVQGMVRRIGHQLRQLRKEQKLSLDDLAEKSGVSKLTLGKIERGETNPSLAVLWRIADGLSVPMFSLFAGETVVQVSRAGSGMQFTDGPWRIEPMFPQSMSGGTEIYRAYLAPRSKYSSDYHPADVMETAALMSGIARIIVSDVEHELHPHDAIRFRGGCVHTYVNDSDDTAVLLISLEREKQ</sequence>
<dbReference type="RefSeq" id="WP_249862363.1">
    <property type="nucleotide sequence ID" value="NZ_CP027059.1"/>
</dbReference>
<dbReference type="InterPro" id="IPR013096">
    <property type="entry name" value="Cupin_2"/>
</dbReference>
<evidence type="ECO:0000256" key="1">
    <source>
        <dbReference type="ARBA" id="ARBA00023125"/>
    </source>
</evidence>
<dbReference type="PANTHER" id="PTHR46797">
    <property type="entry name" value="HTH-TYPE TRANSCRIPTIONAL REGULATOR"/>
    <property type="match status" value="1"/>
</dbReference>
<dbReference type="PANTHER" id="PTHR46797:SF24">
    <property type="entry name" value="DNA-BINDING PHAGE PROTEIN"/>
    <property type="match status" value="1"/>
</dbReference>
<dbReference type="CDD" id="cd00093">
    <property type="entry name" value="HTH_XRE"/>
    <property type="match status" value="1"/>
</dbReference>
<dbReference type="Gene3D" id="1.10.260.40">
    <property type="entry name" value="lambda repressor-like DNA-binding domains"/>
    <property type="match status" value="1"/>
</dbReference>
<dbReference type="InterPro" id="IPR001387">
    <property type="entry name" value="Cro/C1-type_HTH"/>
</dbReference>
<dbReference type="InterPro" id="IPR011051">
    <property type="entry name" value="RmlC_Cupin_sf"/>
</dbReference>
<dbReference type="InterPro" id="IPR010982">
    <property type="entry name" value="Lambda_DNA-bd_dom_sf"/>
</dbReference>
<dbReference type="InterPro" id="IPR014710">
    <property type="entry name" value="RmlC-like_jellyroll"/>
</dbReference>
<dbReference type="SMART" id="SM00530">
    <property type="entry name" value="HTH_XRE"/>
    <property type="match status" value="1"/>
</dbReference>
<organism evidence="3 4">
    <name type="scientific">Paenibacillus konkukensis</name>
    <dbReference type="NCBI Taxonomy" id="2020716"/>
    <lineage>
        <taxon>Bacteria</taxon>
        <taxon>Bacillati</taxon>
        <taxon>Bacillota</taxon>
        <taxon>Bacilli</taxon>
        <taxon>Bacillales</taxon>
        <taxon>Paenibacillaceae</taxon>
        <taxon>Paenibacillus</taxon>
    </lineage>
</organism>
<dbReference type="PROSITE" id="PS50943">
    <property type="entry name" value="HTH_CROC1"/>
    <property type="match status" value="1"/>
</dbReference>
<dbReference type="Pfam" id="PF01381">
    <property type="entry name" value="HTH_3"/>
    <property type="match status" value="1"/>
</dbReference>
<dbReference type="SUPFAM" id="SSF51182">
    <property type="entry name" value="RmlC-like cupins"/>
    <property type="match status" value="1"/>
</dbReference>
<dbReference type="Proteomes" id="UP001057134">
    <property type="component" value="Chromosome"/>
</dbReference>
<dbReference type="SUPFAM" id="SSF47413">
    <property type="entry name" value="lambda repressor-like DNA-binding domains"/>
    <property type="match status" value="1"/>
</dbReference>
<dbReference type="EMBL" id="CP027059">
    <property type="protein sequence ID" value="UQZ86860.1"/>
    <property type="molecule type" value="Genomic_DNA"/>
</dbReference>
<keyword evidence="1" id="KW-0238">DNA-binding</keyword>
<reference evidence="3" key="1">
    <citation type="submission" date="2018-02" db="EMBL/GenBank/DDBJ databases">
        <authorList>
            <person name="Kim S.-K."/>
            <person name="Jung H.-I."/>
            <person name="Lee S.-W."/>
        </authorList>
    </citation>
    <scope>NUCLEOTIDE SEQUENCE</scope>
    <source>
        <strain evidence="3">SK3146</strain>
    </source>
</reference>
<dbReference type="Gene3D" id="2.60.120.10">
    <property type="entry name" value="Jelly Rolls"/>
    <property type="match status" value="1"/>
</dbReference>
<accession>A0ABY4RYD6</accession>
<dbReference type="Pfam" id="PF07883">
    <property type="entry name" value="Cupin_2"/>
    <property type="match status" value="1"/>
</dbReference>
<feature type="domain" description="HTH cro/C1-type" evidence="2">
    <location>
        <begin position="23"/>
        <end position="77"/>
    </location>
</feature>
<dbReference type="CDD" id="cd02209">
    <property type="entry name" value="cupin_XRE_C"/>
    <property type="match status" value="1"/>
</dbReference>
<dbReference type="InterPro" id="IPR050807">
    <property type="entry name" value="TransReg_Diox_bact_type"/>
</dbReference>
<reference evidence="3" key="2">
    <citation type="journal article" date="2021" name="J Anim Sci Technol">
        <title>Complete genome sequence of Paenibacillus konkukensis sp. nov. SK3146 as a potential probiotic strain.</title>
        <authorList>
            <person name="Jung H.I."/>
            <person name="Park S."/>
            <person name="Niu K.M."/>
            <person name="Lee S.W."/>
            <person name="Kothari D."/>
            <person name="Yi K.J."/>
            <person name="Kim S.K."/>
        </authorList>
    </citation>
    <scope>NUCLEOTIDE SEQUENCE</scope>
    <source>
        <strain evidence="3">SK3146</strain>
    </source>
</reference>
<protein>
    <submittedName>
        <fullName evidence="3">HTH-type transcriptional regulator SinR</fullName>
    </submittedName>
</protein>
<name>A0ABY4RYD6_9BACL</name>
<gene>
    <name evidence="3" type="primary">sinR_6</name>
    <name evidence="3" type="ORF">SK3146_06153</name>
</gene>
<evidence type="ECO:0000313" key="3">
    <source>
        <dbReference type="EMBL" id="UQZ86860.1"/>
    </source>
</evidence>
<proteinExistence type="predicted"/>